<dbReference type="RefSeq" id="WP_123304096.1">
    <property type="nucleotide sequence ID" value="NZ_RKHK01000001.1"/>
</dbReference>
<dbReference type="Pfam" id="PF11305">
    <property type="entry name" value="DUF3107"/>
    <property type="match status" value="1"/>
</dbReference>
<organism evidence="1 2">
    <name type="scientific">Bogoriella caseilytica</name>
    <dbReference type="NCBI Taxonomy" id="56055"/>
    <lineage>
        <taxon>Bacteria</taxon>
        <taxon>Bacillati</taxon>
        <taxon>Actinomycetota</taxon>
        <taxon>Actinomycetes</taxon>
        <taxon>Micrococcales</taxon>
        <taxon>Bogoriellaceae</taxon>
        <taxon>Bogoriella</taxon>
    </lineage>
</organism>
<reference evidence="1 2" key="1">
    <citation type="submission" date="2018-11" db="EMBL/GenBank/DDBJ databases">
        <title>Sequencing the genomes of 1000 actinobacteria strains.</title>
        <authorList>
            <person name="Klenk H.-P."/>
        </authorList>
    </citation>
    <scope>NUCLEOTIDE SEQUENCE [LARGE SCALE GENOMIC DNA]</scope>
    <source>
        <strain evidence="1 2">DSM 11294</strain>
    </source>
</reference>
<dbReference type="EMBL" id="RKHK01000001">
    <property type="protein sequence ID" value="ROR73710.1"/>
    <property type="molecule type" value="Genomic_DNA"/>
</dbReference>
<dbReference type="AlphaFoldDB" id="A0A3N2BEM7"/>
<comment type="caution">
    <text evidence="1">The sequence shown here is derived from an EMBL/GenBank/DDBJ whole genome shotgun (WGS) entry which is preliminary data.</text>
</comment>
<gene>
    <name evidence="1" type="ORF">EDD31_2098</name>
</gene>
<protein>
    <submittedName>
        <fullName evidence="1">Uncharacterized protein DUF3107</fullName>
    </submittedName>
</protein>
<sequence>MQITIGIKHSQRELTLETTETIEAVRAKVDEATAAETPLVLSDDKDRQLIVDPESIAYIELDPAKEQRRVGIGLA</sequence>
<dbReference type="InterPro" id="IPR021456">
    <property type="entry name" value="DUF3107"/>
</dbReference>
<evidence type="ECO:0000313" key="1">
    <source>
        <dbReference type="EMBL" id="ROR73710.1"/>
    </source>
</evidence>
<proteinExistence type="predicted"/>
<accession>A0A3N2BEM7</accession>
<keyword evidence="2" id="KW-1185">Reference proteome</keyword>
<name>A0A3N2BEM7_9MICO</name>
<evidence type="ECO:0000313" key="2">
    <source>
        <dbReference type="Proteomes" id="UP000280668"/>
    </source>
</evidence>
<dbReference type="OrthoDB" id="3268468at2"/>
<dbReference type="Proteomes" id="UP000280668">
    <property type="component" value="Unassembled WGS sequence"/>
</dbReference>